<dbReference type="InParanoid" id="A0A251RQB6"/>
<dbReference type="Proteomes" id="UP000215914">
    <property type="component" value="Chromosome 17"/>
</dbReference>
<organism evidence="8 9">
    <name type="scientific">Helianthus annuus</name>
    <name type="common">Common sunflower</name>
    <dbReference type="NCBI Taxonomy" id="4232"/>
    <lineage>
        <taxon>Eukaryota</taxon>
        <taxon>Viridiplantae</taxon>
        <taxon>Streptophyta</taxon>
        <taxon>Embryophyta</taxon>
        <taxon>Tracheophyta</taxon>
        <taxon>Spermatophyta</taxon>
        <taxon>Magnoliopsida</taxon>
        <taxon>eudicotyledons</taxon>
        <taxon>Gunneridae</taxon>
        <taxon>Pentapetalae</taxon>
        <taxon>asterids</taxon>
        <taxon>campanulids</taxon>
        <taxon>Asterales</taxon>
        <taxon>Asteraceae</taxon>
        <taxon>Asteroideae</taxon>
        <taxon>Heliantheae alliance</taxon>
        <taxon>Heliantheae</taxon>
        <taxon>Helianthus</taxon>
    </lineage>
</organism>
<dbReference type="OMA" id="WICESNG"/>
<reference evidence="7 9" key="1">
    <citation type="journal article" date="2017" name="Nature">
        <title>The sunflower genome provides insights into oil metabolism, flowering and Asterid evolution.</title>
        <authorList>
            <person name="Badouin H."/>
            <person name="Gouzy J."/>
            <person name="Grassa C.J."/>
            <person name="Murat F."/>
            <person name="Staton S.E."/>
            <person name="Cottret L."/>
            <person name="Lelandais-Briere C."/>
            <person name="Owens G.L."/>
            <person name="Carrere S."/>
            <person name="Mayjonade B."/>
            <person name="Legrand L."/>
            <person name="Gill N."/>
            <person name="Kane N.C."/>
            <person name="Bowers J.E."/>
            <person name="Hubner S."/>
            <person name="Bellec A."/>
            <person name="Berard A."/>
            <person name="Berges H."/>
            <person name="Blanchet N."/>
            <person name="Boniface M.C."/>
            <person name="Brunel D."/>
            <person name="Catrice O."/>
            <person name="Chaidir N."/>
            <person name="Claudel C."/>
            <person name="Donnadieu C."/>
            <person name="Faraut T."/>
            <person name="Fievet G."/>
            <person name="Helmstetter N."/>
            <person name="King M."/>
            <person name="Knapp S.J."/>
            <person name="Lai Z."/>
            <person name="Le Paslier M.C."/>
            <person name="Lippi Y."/>
            <person name="Lorenzon L."/>
            <person name="Mandel J.R."/>
            <person name="Marage G."/>
            <person name="Marchand G."/>
            <person name="Marquand E."/>
            <person name="Bret-Mestries E."/>
            <person name="Morien E."/>
            <person name="Nambeesan S."/>
            <person name="Nguyen T."/>
            <person name="Pegot-Espagnet P."/>
            <person name="Pouilly N."/>
            <person name="Raftis F."/>
            <person name="Sallet E."/>
            <person name="Schiex T."/>
            <person name="Thomas J."/>
            <person name="Vandecasteele C."/>
            <person name="Vares D."/>
            <person name="Vear F."/>
            <person name="Vautrin S."/>
            <person name="Crespi M."/>
            <person name="Mangin B."/>
            <person name="Burke J.M."/>
            <person name="Salse J."/>
            <person name="Munos S."/>
            <person name="Vincourt P."/>
            <person name="Rieseberg L.H."/>
            <person name="Langlade N.B."/>
        </authorList>
    </citation>
    <scope>NUCLEOTIDE SEQUENCE [LARGE SCALE GENOMIC DNA]</scope>
    <source>
        <strain evidence="9">cv. SF193</strain>
        <tissue evidence="7">Leaves</tissue>
    </source>
</reference>
<dbReference type="PANTHER" id="PTHR21529">
    <property type="entry name" value="MAMMARY TURMOR VIRUS RECEPTOR HOMOLOG 1, 2 MTVR1, 2"/>
    <property type="match status" value="1"/>
</dbReference>
<dbReference type="AlphaFoldDB" id="A0A251RQB6"/>
<evidence type="ECO:0000313" key="7">
    <source>
        <dbReference type="EMBL" id="KAF5755397.1"/>
    </source>
</evidence>
<keyword evidence="4 5" id="KW-0067">ATP-binding</keyword>
<dbReference type="Pfam" id="PF13087">
    <property type="entry name" value="AAA_12"/>
    <property type="match status" value="1"/>
</dbReference>
<dbReference type="Gene3D" id="3.40.50.300">
    <property type="entry name" value="P-loop containing nucleotide triphosphate hydrolases"/>
    <property type="match status" value="3"/>
</dbReference>
<reference evidence="8" key="2">
    <citation type="submission" date="2017-02" db="EMBL/GenBank/DDBJ databases">
        <title>Sunflower complete genome.</title>
        <authorList>
            <person name="Langlade N."/>
            <person name="Munos S."/>
        </authorList>
    </citation>
    <scope>NUCLEOTIDE SEQUENCE [LARGE SCALE GENOMIC DNA]</scope>
    <source>
        <tissue evidence="8">Leaves</tissue>
    </source>
</reference>
<feature type="domain" description="UvrD-like helicase ATP-binding" evidence="6">
    <location>
        <begin position="368"/>
        <end position="743"/>
    </location>
</feature>
<evidence type="ECO:0000313" key="8">
    <source>
        <dbReference type="EMBL" id="OTF86421.1"/>
    </source>
</evidence>
<evidence type="ECO:0000256" key="4">
    <source>
        <dbReference type="ARBA" id="ARBA00022840"/>
    </source>
</evidence>
<dbReference type="Gramene" id="mRNA:HanXRQr2_Chr17g0802341">
    <property type="protein sequence ID" value="mRNA:HanXRQr2_Chr17g0802341"/>
    <property type="gene ID" value="HanXRQr2_Chr17g0802341"/>
</dbReference>
<dbReference type="EMBL" id="CM007906">
    <property type="protein sequence ID" value="OTF86421.1"/>
    <property type="molecule type" value="Genomic_DNA"/>
</dbReference>
<reference evidence="7" key="3">
    <citation type="submission" date="2020-06" db="EMBL/GenBank/DDBJ databases">
        <title>Helianthus annuus Genome sequencing and assembly Release 2.</title>
        <authorList>
            <person name="Gouzy J."/>
            <person name="Langlade N."/>
            <person name="Munos S."/>
        </authorList>
    </citation>
    <scope>NUCLEOTIDE SEQUENCE</scope>
    <source>
        <tissue evidence="7">Leaves</tissue>
    </source>
</reference>
<proteinExistence type="predicted"/>
<dbReference type="SUPFAM" id="SSF52540">
    <property type="entry name" value="P-loop containing nucleoside triphosphate hydrolases"/>
    <property type="match status" value="1"/>
</dbReference>
<gene>
    <name evidence="8" type="ORF">HannXRQ_Chr17g0550601</name>
    <name evidence="7" type="ORF">HanXRQr2_Chr17g0802341</name>
</gene>
<evidence type="ECO:0000259" key="6">
    <source>
        <dbReference type="PROSITE" id="PS51198"/>
    </source>
</evidence>
<dbReference type="Pfam" id="PF00580">
    <property type="entry name" value="UvrD-helicase"/>
    <property type="match status" value="1"/>
</dbReference>
<evidence type="ECO:0000256" key="3">
    <source>
        <dbReference type="ARBA" id="ARBA00022806"/>
    </source>
</evidence>
<evidence type="ECO:0000256" key="5">
    <source>
        <dbReference type="PROSITE-ProRule" id="PRU00560"/>
    </source>
</evidence>
<dbReference type="GO" id="GO:0005524">
    <property type="term" value="F:ATP binding"/>
    <property type="evidence" value="ECO:0007669"/>
    <property type="project" value="UniProtKB-UniRule"/>
</dbReference>
<name>A0A251RQB6_HELAN</name>
<dbReference type="InterPro" id="IPR041679">
    <property type="entry name" value="DNA2/NAM7-like_C"/>
</dbReference>
<dbReference type="GO" id="GO:0004386">
    <property type="term" value="F:helicase activity"/>
    <property type="evidence" value="ECO:0007669"/>
    <property type="project" value="UniProtKB-UniRule"/>
</dbReference>
<evidence type="ECO:0000256" key="2">
    <source>
        <dbReference type="ARBA" id="ARBA00022801"/>
    </source>
</evidence>
<keyword evidence="3 5" id="KW-0347">Helicase</keyword>
<dbReference type="GO" id="GO:0016787">
    <property type="term" value="F:hydrolase activity"/>
    <property type="evidence" value="ECO:0007669"/>
    <property type="project" value="UniProtKB-UniRule"/>
</dbReference>
<accession>A0A251RQB6</accession>
<evidence type="ECO:0000313" key="9">
    <source>
        <dbReference type="Proteomes" id="UP000215914"/>
    </source>
</evidence>
<dbReference type="PROSITE" id="PS51198">
    <property type="entry name" value="UVRD_HELICASE_ATP_BIND"/>
    <property type="match status" value="1"/>
</dbReference>
<feature type="binding site" evidence="5">
    <location>
        <begin position="389"/>
        <end position="396"/>
    </location>
    <ligand>
        <name>ATP</name>
        <dbReference type="ChEBI" id="CHEBI:30616"/>
    </ligand>
</feature>
<dbReference type="InterPro" id="IPR027417">
    <property type="entry name" value="P-loop_NTPase"/>
</dbReference>
<keyword evidence="1 5" id="KW-0547">Nucleotide-binding</keyword>
<dbReference type="InterPro" id="IPR039904">
    <property type="entry name" value="TRANK1"/>
</dbReference>
<keyword evidence="2 5" id="KW-0378">Hydrolase</keyword>
<dbReference type="EMBL" id="MNCJ02000332">
    <property type="protein sequence ID" value="KAF5755397.1"/>
    <property type="molecule type" value="Genomic_DNA"/>
</dbReference>
<sequence length="1058" mass="121270">MQVTYFIPSVIECASSKRKIIIALLSPHSDQVKCMQQKLENYQQNNELCKVRVGCVGDYQSGEADVVIISTMGANEDKCYEVNTSLNNTNDVYLTWARHCLWILGDESMHLKGGSIWKSLIIEAKARGCFFQADENKDLAKVIVEVKKDLHQLDKLLSGESTLFKNTTWKVLFSSMFRASLSKIESWETKKLVFLMLLKLSSGWRPKRSSTAASVSKSCYFELIKEFRVKGLHLICTIDIMKETCYTQVLKVWDILPFHEIEELVKRLEGIIGMYTPEYVDHCKERCVQRGSEYREYPMTWSMTPEIIRYKTHTNHCDEMFSEGAYGKHCVENVKVCENLILMKFYALSTRGVNAIISGCDGGDLGIPFELTEQEKNVVSYEKSSFILGRSGTGKTTVLTMKLFQNEQLHHIANEGFHEVMESKEDANQSVLRQLFVTFSPKLCYAVRQQFGEWKRLTCGGGSSSQSSVTYIDDVNEMMLSEDIPDQFTHLPQDVYPLIITFHRFLLMLDGTVGTSYLERFPNVRHLNYGNKTGTSRLSVLEEFMRFKEVTYERFCSAYWPHFNNKLTKNLDPSTVYTEIMSVIKGGLVTVNTPIGILPRDDYVALCDGRTSIFDEQKREIIYSIFLQYENKKVENGNFDLADLVNDLHQRLEVEGYAGDLMDYVYVDEVQDLSMRQIMLFKYVCPNVHEGFAFSGDTAQAIAKGIGFRFEDIRCLFFKKFLLGSEKGRISKIFQLSENFRTHAGVLNLAQSVINVLCHFFPLFVDALSPETSPIGGDLPILLETDINSNAIKFIFERTGDRQHLTGFGAEQVVLVRDEFLKDKVVNIVGKNALVLTIMESKGLEFQDVLLYDFFTTSSFSNEWRIIYEYMNNTDLLNSPSTMMSSCFNMQKHTVLCNELKQLYVAITRTRQRLWICESNGFSEPIYDYWKKLCLVEVKHLSVSFADKMQLPSSQAEWRSRGVKLFHEKNYRMAQMCFLKAGDIYSENLAKAYHLRTLGGYGRASQLEREKLLKDAAELFNSIGKKELAAECFYEIEDFRTAGIFLSSCLCSFVVKSI</sequence>
<evidence type="ECO:0000256" key="1">
    <source>
        <dbReference type="ARBA" id="ARBA00022741"/>
    </source>
</evidence>
<protein>
    <submittedName>
        <fullName evidence="8">Putative DNA helicase, UvrD/REP type, P-loop containing nucleoside triphosphate hydrolase</fullName>
    </submittedName>
    <submittedName>
        <fullName evidence="7">TPR and ankyrin repeat-containing protein</fullName>
    </submittedName>
</protein>
<keyword evidence="9" id="KW-1185">Reference proteome</keyword>
<dbReference type="PANTHER" id="PTHR21529:SF4">
    <property type="entry name" value="TPR AND ANKYRIN REPEAT-CONTAINING PROTEIN 1"/>
    <property type="match status" value="1"/>
</dbReference>
<dbReference type="InterPro" id="IPR014016">
    <property type="entry name" value="UvrD-like_ATP-bd"/>
</dbReference>